<evidence type="ECO:0000259" key="3">
    <source>
        <dbReference type="PROSITE" id="PS50850"/>
    </source>
</evidence>
<name>A0A9P7ANQ6_9AGAM</name>
<organism evidence="4 5">
    <name type="scientific">Suillus subaureus</name>
    <dbReference type="NCBI Taxonomy" id="48587"/>
    <lineage>
        <taxon>Eukaryota</taxon>
        <taxon>Fungi</taxon>
        <taxon>Dikarya</taxon>
        <taxon>Basidiomycota</taxon>
        <taxon>Agaricomycotina</taxon>
        <taxon>Agaricomycetes</taxon>
        <taxon>Agaricomycetidae</taxon>
        <taxon>Boletales</taxon>
        <taxon>Suillineae</taxon>
        <taxon>Suillaceae</taxon>
        <taxon>Suillus</taxon>
    </lineage>
</organism>
<feature type="domain" description="Major facilitator superfamily (MFS) profile" evidence="3">
    <location>
        <begin position="1"/>
        <end position="111"/>
    </location>
</feature>
<dbReference type="SUPFAM" id="SSF103473">
    <property type="entry name" value="MFS general substrate transporter"/>
    <property type="match status" value="1"/>
</dbReference>
<dbReference type="RefSeq" id="XP_041184913.1">
    <property type="nucleotide sequence ID" value="XM_041344210.1"/>
</dbReference>
<comment type="caution">
    <text evidence="4">The sequence shown here is derived from an EMBL/GenBank/DDBJ whole genome shotgun (WGS) entry which is preliminary data.</text>
</comment>
<dbReference type="GO" id="GO:0022857">
    <property type="term" value="F:transmembrane transporter activity"/>
    <property type="evidence" value="ECO:0007669"/>
    <property type="project" value="InterPro"/>
</dbReference>
<keyword evidence="2" id="KW-0472">Membrane</keyword>
<keyword evidence="5" id="KW-1185">Reference proteome</keyword>
<proteinExistence type="predicted"/>
<feature type="transmembrane region" description="Helical" evidence="2">
    <location>
        <begin position="12"/>
        <end position="35"/>
    </location>
</feature>
<evidence type="ECO:0000313" key="5">
    <source>
        <dbReference type="Proteomes" id="UP000807769"/>
    </source>
</evidence>
<dbReference type="InterPro" id="IPR036259">
    <property type="entry name" value="MFS_trans_sf"/>
</dbReference>
<evidence type="ECO:0000313" key="4">
    <source>
        <dbReference type="EMBL" id="KAG1792238.1"/>
    </source>
</evidence>
<evidence type="ECO:0000256" key="2">
    <source>
        <dbReference type="SAM" id="Phobius"/>
    </source>
</evidence>
<reference evidence="4" key="1">
    <citation type="journal article" date="2020" name="New Phytol.">
        <title>Comparative genomics reveals dynamic genome evolution in host specialist ectomycorrhizal fungi.</title>
        <authorList>
            <person name="Lofgren L.A."/>
            <person name="Nguyen N.H."/>
            <person name="Vilgalys R."/>
            <person name="Ruytinx J."/>
            <person name="Liao H.L."/>
            <person name="Branco S."/>
            <person name="Kuo A."/>
            <person name="LaButti K."/>
            <person name="Lipzen A."/>
            <person name="Andreopoulos W."/>
            <person name="Pangilinan J."/>
            <person name="Riley R."/>
            <person name="Hundley H."/>
            <person name="Na H."/>
            <person name="Barry K."/>
            <person name="Grigoriev I.V."/>
            <person name="Stajich J.E."/>
            <person name="Kennedy P.G."/>
        </authorList>
    </citation>
    <scope>NUCLEOTIDE SEQUENCE</scope>
    <source>
        <strain evidence="4">MN1</strain>
    </source>
</reference>
<gene>
    <name evidence="4" type="ORF">BJ212DRAFT_856627</name>
</gene>
<dbReference type="InterPro" id="IPR020846">
    <property type="entry name" value="MFS_dom"/>
</dbReference>
<keyword evidence="2" id="KW-1133">Transmembrane helix</keyword>
<dbReference type="GeneID" id="64638226"/>
<evidence type="ECO:0000256" key="1">
    <source>
        <dbReference type="ARBA" id="ARBA00004141"/>
    </source>
</evidence>
<feature type="transmembrane region" description="Helical" evidence="2">
    <location>
        <begin position="74"/>
        <end position="99"/>
    </location>
</feature>
<dbReference type="Gene3D" id="1.20.1250.20">
    <property type="entry name" value="MFS general substrate transporter like domains"/>
    <property type="match status" value="1"/>
</dbReference>
<dbReference type="EMBL" id="JABBWG010000518">
    <property type="protein sequence ID" value="KAG1792238.1"/>
    <property type="molecule type" value="Genomic_DNA"/>
</dbReference>
<dbReference type="Proteomes" id="UP000807769">
    <property type="component" value="Unassembled WGS sequence"/>
</dbReference>
<keyword evidence="2" id="KW-0812">Transmembrane</keyword>
<comment type="subcellular location">
    <subcellularLocation>
        <location evidence="1">Membrane</location>
        <topology evidence="1">Multi-pass membrane protein</topology>
    </subcellularLocation>
</comment>
<dbReference type="OrthoDB" id="2692538at2759"/>
<dbReference type="PROSITE" id="PS50850">
    <property type="entry name" value="MFS"/>
    <property type="match status" value="1"/>
</dbReference>
<protein>
    <recommendedName>
        <fullName evidence="3">Major facilitator superfamily (MFS) profile domain-containing protein</fullName>
    </recommendedName>
</protein>
<accession>A0A9P7ANQ6</accession>
<sequence length="111" mass="11629">MIGLRSEASVALIGVSYGYFSGSFIALISPLISYLTPEDSDIGARIGISFAMSGIGSLIGAPICGAVLTSHYIWWRPAVLAGSIAASGSILFVSMQFLLKMHQKTASKESV</sequence>
<feature type="transmembrane region" description="Helical" evidence="2">
    <location>
        <begin position="47"/>
        <end position="68"/>
    </location>
</feature>
<dbReference type="GO" id="GO:0016020">
    <property type="term" value="C:membrane"/>
    <property type="evidence" value="ECO:0007669"/>
    <property type="project" value="UniProtKB-SubCell"/>
</dbReference>
<dbReference type="AlphaFoldDB" id="A0A9P7ANQ6"/>